<proteinExistence type="predicted"/>
<sequence length="324" mass="36846">MRVLRAGLGSTGQSPSLRREHGWIRTSRIQGWNRLCVDEARISVAVRTTCGLDLPIFTLITLFDISTGTRNWHASIPPSEYLGNLGCIDQWKNRSIRPSTRSTAISAFAYRIHSLCSLWAEEWDFTLNAIESELEVELLRFASVWIRESVDDLRTVVEVLKEKHFSLEEKKNNPQVSFLPDSPEAQRAALEVFRQNWEIVLSHHQKLADGLLGRIAKKQEEVNSLREGLFTATAVSEATKSKQLNHYILVFTVVTIFYLPLSFVALFSWDDPNQKTSFVITLVVVAGTTYGFAGYLIWFVQAPERRQAAKEKAQRVKSMGNLFK</sequence>
<organism evidence="2 3">
    <name type="scientific">Chaetomidium leptoderma</name>
    <dbReference type="NCBI Taxonomy" id="669021"/>
    <lineage>
        <taxon>Eukaryota</taxon>
        <taxon>Fungi</taxon>
        <taxon>Dikarya</taxon>
        <taxon>Ascomycota</taxon>
        <taxon>Pezizomycotina</taxon>
        <taxon>Sordariomycetes</taxon>
        <taxon>Sordariomycetidae</taxon>
        <taxon>Sordariales</taxon>
        <taxon>Chaetomiaceae</taxon>
        <taxon>Chaetomidium</taxon>
    </lineage>
</organism>
<dbReference type="EMBL" id="MU857063">
    <property type="protein sequence ID" value="KAK4150573.1"/>
    <property type="molecule type" value="Genomic_DNA"/>
</dbReference>
<evidence type="ECO:0000313" key="2">
    <source>
        <dbReference type="EMBL" id="KAK4150573.1"/>
    </source>
</evidence>
<evidence type="ECO:0000313" key="3">
    <source>
        <dbReference type="Proteomes" id="UP001302745"/>
    </source>
</evidence>
<gene>
    <name evidence="2" type="ORF">C8A00DRAFT_17932</name>
</gene>
<dbReference type="AlphaFoldDB" id="A0AAN6VFK9"/>
<reference evidence="2" key="1">
    <citation type="journal article" date="2023" name="Mol. Phylogenet. Evol.">
        <title>Genome-scale phylogeny and comparative genomics of the fungal order Sordariales.</title>
        <authorList>
            <person name="Hensen N."/>
            <person name="Bonometti L."/>
            <person name="Westerberg I."/>
            <person name="Brannstrom I.O."/>
            <person name="Guillou S."/>
            <person name="Cros-Aarteil S."/>
            <person name="Calhoun S."/>
            <person name="Haridas S."/>
            <person name="Kuo A."/>
            <person name="Mondo S."/>
            <person name="Pangilinan J."/>
            <person name="Riley R."/>
            <person name="LaButti K."/>
            <person name="Andreopoulos B."/>
            <person name="Lipzen A."/>
            <person name="Chen C."/>
            <person name="Yan M."/>
            <person name="Daum C."/>
            <person name="Ng V."/>
            <person name="Clum A."/>
            <person name="Steindorff A."/>
            <person name="Ohm R.A."/>
            <person name="Martin F."/>
            <person name="Silar P."/>
            <person name="Natvig D.O."/>
            <person name="Lalanne C."/>
            <person name="Gautier V."/>
            <person name="Ament-Velasquez S.L."/>
            <person name="Kruys A."/>
            <person name="Hutchinson M.I."/>
            <person name="Powell A.J."/>
            <person name="Barry K."/>
            <person name="Miller A.N."/>
            <person name="Grigoriev I.V."/>
            <person name="Debuchy R."/>
            <person name="Gladieux P."/>
            <person name="Hiltunen Thoren M."/>
            <person name="Johannesson H."/>
        </authorList>
    </citation>
    <scope>NUCLEOTIDE SEQUENCE</scope>
    <source>
        <strain evidence="2">CBS 538.74</strain>
    </source>
</reference>
<feature type="transmembrane region" description="Helical" evidence="1">
    <location>
        <begin position="247"/>
        <end position="267"/>
    </location>
</feature>
<comment type="caution">
    <text evidence="2">The sequence shown here is derived from an EMBL/GenBank/DDBJ whole genome shotgun (WGS) entry which is preliminary data.</text>
</comment>
<name>A0AAN6VFK9_9PEZI</name>
<keyword evidence="1" id="KW-0472">Membrane</keyword>
<accession>A0AAN6VFK9</accession>
<reference evidence="2" key="2">
    <citation type="submission" date="2023-05" db="EMBL/GenBank/DDBJ databases">
        <authorList>
            <consortium name="Lawrence Berkeley National Laboratory"/>
            <person name="Steindorff A."/>
            <person name="Hensen N."/>
            <person name="Bonometti L."/>
            <person name="Westerberg I."/>
            <person name="Brannstrom I.O."/>
            <person name="Guillou S."/>
            <person name="Cros-Aarteil S."/>
            <person name="Calhoun S."/>
            <person name="Haridas S."/>
            <person name="Kuo A."/>
            <person name="Mondo S."/>
            <person name="Pangilinan J."/>
            <person name="Riley R."/>
            <person name="Labutti K."/>
            <person name="Andreopoulos B."/>
            <person name="Lipzen A."/>
            <person name="Chen C."/>
            <person name="Yanf M."/>
            <person name="Daum C."/>
            <person name="Ng V."/>
            <person name="Clum A."/>
            <person name="Ohm R."/>
            <person name="Martin F."/>
            <person name="Silar P."/>
            <person name="Natvig D."/>
            <person name="Lalanne C."/>
            <person name="Gautier V."/>
            <person name="Ament-Velasquez S.L."/>
            <person name="Kruys A."/>
            <person name="Hutchinson M.I."/>
            <person name="Powell A.J."/>
            <person name="Barry K."/>
            <person name="Miller A.N."/>
            <person name="Grigoriev I.V."/>
            <person name="Debuchy R."/>
            <person name="Gladieux P."/>
            <person name="Thoren M.H."/>
            <person name="Johannesson H."/>
        </authorList>
    </citation>
    <scope>NUCLEOTIDE SEQUENCE</scope>
    <source>
        <strain evidence="2">CBS 538.74</strain>
    </source>
</reference>
<keyword evidence="3" id="KW-1185">Reference proteome</keyword>
<keyword evidence="1" id="KW-1133">Transmembrane helix</keyword>
<keyword evidence="1" id="KW-0812">Transmembrane</keyword>
<protein>
    <submittedName>
        <fullName evidence="2">Uncharacterized protein</fullName>
    </submittedName>
</protein>
<evidence type="ECO:0000256" key="1">
    <source>
        <dbReference type="SAM" id="Phobius"/>
    </source>
</evidence>
<feature type="transmembrane region" description="Helical" evidence="1">
    <location>
        <begin position="279"/>
        <end position="300"/>
    </location>
</feature>
<dbReference type="Proteomes" id="UP001302745">
    <property type="component" value="Unassembled WGS sequence"/>
</dbReference>